<dbReference type="SUPFAM" id="SSF49899">
    <property type="entry name" value="Concanavalin A-like lectins/glucanases"/>
    <property type="match status" value="1"/>
</dbReference>
<dbReference type="InterPro" id="IPR013320">
    <property type="entry name" value="ConA-like_dom_sf"/>
</dbReference>
<evidence type="ECO:0000259" key="5">
    <source>
        <dbReference type="SMART" id="SM00460"/>
    </source>
</evidence>
<dbReference type="Proteomes" id="UP001209540">
    <property type="component" value="Unassembled WGS sequence"/>
</dbReference>
<evidence type="ECO:0000313" key="7">
    <source>
        <dbReference type="Proteomes" id="UP001209540"/>
    </source>
</evidence>
<dbReference type="SMART" id="SM00460">
    <property type="entry name" value="TGc"/>
    <property type="match status" value="1"/>
</dbReference>
<dbReference type="GO" id="GO:0006516">
    <property type="term" value="P:glycoprotein catabolic process"/>
    <property type="evidence" value="ECO:0007669"/>
    <property type="project" value="TreeGrafter"/>
</dbReference>
<dbReference type="InterPro" id="IPR002931">
    <property type="entry name" value="Transglutaminase-like"/>
</dbReference>
<feature type="compositionally biased region" description="Basic and acidic residues" evidence="4">
    <location>
        <begin position="319"/>
        <end position="343"/>
    </location>
</feature>
<dbReference type="EMBL" id="JAIXMP010000009">
    <property type="protein sequence ID" value="KAI9267902.1"/>
    <property type="molecule type" value="Genomic_DNA"/>
</dbReference>
<dbReference type="Pfam" id="PF01841">
    <property type="entry name" value="Transglut_core"/>
    <property type="match status" value="1"/>
</dbReference>
<name>A0AAD5K3D9_9FUNG</name>
<gene>
    <name evidence="6" type="ORF">BDA99DRAFT_504305</name>
</gene>
<organism evidence="6 7">
    <name type="scientific">Phascolomyces articulosus</name>
    <dbReference type="NCBI Taxonomy" id="60185"/>
    <lineage>
        <taxon>Eukaryota</taxon>
        <taxon>Fungi</taxon>
        <taxon>Fungi incertae sedis</taxon>
        <taxon>Mucoromycota</taxon>
        <taxon>Mucoromycotina</taxon>
        <taxon>Mucoromycetes</taxon>
        <taxon>Mucorales</taxon>
        <taxon>Lichtheimiaceae</taxon>
        <taxon>Phascolomyces</taxon>
    </lineage>
</organism>
<dbReference type="FunFam" id="2.20.25.10:FF:000011">
    <property type="entry name" value="peptide-N(4)-(N-acetyl-beta- glucosaminyl)asparagine amidase"/>
    <property type="match status" value="1"/>
</dbReference>
<keyword evidence="3" id="KW-0862">Zinc</keyword>
<keyword evidence="7" id="KW-1185">Reference proteome</keyword>
<feature type="domain" description="Transglutaminase-like" evidence="5">
    <location>
        <begin position="184"/>
        <end position="239"/>
    </location>
</feature>
<dbReference type="GO" id="GO:0005634">
    <property type="term" value="C:nucleus"/>
    <property type="evidence" value="ECO:0007669"/>
    <property type="project" value="TreeGrafter"/>
</dbReference>
<dbReference type="CDD" id="cd01951">
    <property type="entry name" value="lectin_L-type"/>
    <property type="match status" value="1"/>
</dbReference>
<evidence type="ECO:0000256" key="4">
    <source>
        <dbReference type="SAM" id="MobiDB-lite"/>
    </source>
</evidence>
<dbReference type="GO" id="GO:0000224">
    <property type="term" value="F:peptide-N4-(N-acetyl-beta-glucosaminyl)asparagine amidase activity"/>
    <property type="evidence" value="ECO:0007669"/>
    <property type="project" value="TreeGrafter"/>
</dbReference>
<comment type="caution">
    <text evidence="6">The sequence shown here is derived from an EMBL/GenBank/DDBJ whole genome shotgun (WGS) entry which is preliminary data.</text>
</comment>
<reference evidence="6" key="1">
    <citation type="journal article" date="2022" name="IScience">
        <title>Evolution of zygomycete secretomes and the origins of terrestrial fungal ecologies.</title>
        <authorList>
            <person name="Chang Y."/>
            <person name="Wang Y."/>
            <person name="Mondo S."/>
            <person name="Ahrendt S."/>
            <person name="Andreopoulos W."/>
            <person name="Barry K."/>
            <person name="Beard J."/>
            <person name="Benny G.L."/>
            <person name="Blankenship S."/>
            <person name="Bonito G."/>
            <person name="Cuomo C."/>
            <person name="Desiro A."/>
            <person name="Gervers K.A."/>
            <person name="Hundley H."/>
            <person name="Kuo A."/>
            <person name="LaButti K."/>
            <person name="Lang B.F."/>
            <person name="Lipzen A."/>
            <person name="O'Donnell K."/>
            <person name="Pangilinan J."/>
            <person name="Reynolds N."/>
            <person name="Sandor L."/>
            <person name="Smith M.E."/>
            <person name="Tsang A."/>
            <person name="Grigoriev I.V."/>
            <person name="Stajich J.E."/>
            <person name="Spatafora J.W."/>
        </authorList>
    </citation>
    <scope>NUCLEOTIDE SEQUENCE</scope>
    <source>
        <strain evidence="6">RSA 2281</strain>
    </source>
</reference>
<dbReference type="AlphaFoldDB" id="A0AAD5K3D9"/>
<dbReference type="SUPFAM" id="SSF54001">
    <property type="entry name" value="Cysteine proteinases"/>
    <property type="match status" value="1"/>
</dbReference>
<evidence type="ECO:0000313" key="6">
    <source>
        <dbReference type="EMBL" id="KAI9267902.1"/>
    </source>
</evidence>
<dbReference type="GO" id="GO:0005829">
    <property type="term" value="C:cytosol"/>
    <property type="evidence" value="ECO:0007669"/>
    <property type="project" value="TreeGrafter"/>
</dbReference>
<evidence type="ECO:0000256" key="1">
    <source>
        <dbReference type="ARBA" id="ARBA00009390"/>
    </source>
</evidence>
<dbReference type="InterPro" id="IPR050883">
    <property type="entry name" value="PNGase"/>
</dbReference>
<evidence type="ECO:0000256" key="3">
    <source>
        <dbReference type="ARBA" id="ARBA00022833"/>
    </source>
</evidence>
<accession>A0AAD5K3D9</accession>
<keyword evidence="2" id="KW-0479">Metal-binding</keyword>
<sequence length="603" mass="68621">MTNNSDIQSIVTRITSLWYDYLHQHQQQPPSSLAASSSSTNATMTGPHSLNAQEQAFLGELKTYSERVLKYEDKELLDRALEHIPIHQLYEEATSALEQDDQDPAVALDDKIILRLMHWFKHDFFTWVNNPPCDYCGSSETESRGNVKPSEEDKQYGARIVEIYQCTVCSKCTRFPRYNDPGKLLETRRGRCGEWANCFTLCCRAIGSEVRLVFDKTDHVWTEVYSEAKERWVHCDSGEEAYDQPLLYSEGWGKKLNYVIAFSSEESLDVTKRYTLHWSDVLKRRVLVDEHTLKNFLDHITLERQKGLPEERRAILKERRKREEKELDDASKRTQVKDSEKMGRQTGSIEWRTARGESGHLVKSLLAKQNGVYGLNIQDIQWNGSAKKTGDDTIQLTTADPDQLGGVYCKEQIDLSRAKAIVVEFGFRITNKQGEAAWDGADGFAFVIQAIGPTALGQGGCEMGYGGLKNSVAIEFDTYQSTDRCDDPSGNHISIHTSTPPQPNSAHQRHSLGHTSKIPPMNSGQWIHARISIFLTEEDNKMVDVSLKEQEEEDYTSVLVVNQVDFEKYMDGHSMAWIGFTASTGGLAQNHYIQWKRVDVYYQ</sequence>
<dbReference type="GO" id="GO:0046872">
    <property type="term" value="F:metal ion binding"/>
    <property type="evidence" value="ECO:0007669"/>
    <property type="project" value="UniProtKB-KW"/>
</dbReference>
<proteinExistence type="inferred from homology"/>
<feature type="region of interest" description="Disordered" evidence="4">
    <location>
        <begin position="498"/>
        <end position="517"/>
    </location>
</feature>
<dbReference type="Gene3D" id="2.20.25.10">
    <property type="match status" value="1"/>
</dbReference>
<feature type="region of interest" description="Disordered" evidence="4">
    <location>
        <begin position="319"/>
        <end position="346"/>
    </location>
</feature>
<comment type="similarity">
    <text evidence="1">Belongs to the transglutaminase-like superfamily. PNGase family.</text>
</comment>
<dbReference type="PANTHER" id="PTHR12143">
    <property type="entry name" value="PEPTIDE N-GLYCANASE PNGASE -RELATED"/>
    <property type="match status" value="1"/>
</dbReference>
<reference evidence="6" key="2">
    <citation type="submission" date="2023-02" db="EMBL/GenBank/DDBJ databases">
        <authorList>
            <consortium name="DOE Joint Genome Institute"/>
            <person name="Mondo S.J."/>
            <person name="Chang Y."/>
            <person name="Wang Y."/>
            <person name="Ahrendt S."/>
            <person name="Andreopoulos W."/>
            <person name="Barry K."/>
            <person name="Beard J."/>
            <person name="Benny G.L."/>
            <person name="Blankenship S."/>
            <person name="Bonito G."/>
            <person name="Cuomo C."/>
            <person name="Desiro A."/>
            <person name="Gervers K.A."/>
            <person name="Hundley H."/>
            <person name="Kuo A."/>
            <person name="LaButti K."/>
            <person name="Lang B.F."/>
            <person name="Lipzen A."/>
            <person name="O'Donnell K."/>
            <person name="Pangilinan J."/>
            <person name="Reynolds N."/>
            <person name="Sandor L."/>
            <person name="Smith M.W."/>
            <person name="Tsang A."/>
            <person name="Grigoriev I.V."/>
            <person name="Stajich J.E."/>
            <person name="Spatafora J.W."/>
        </authorList>
    </citation>
    <scope>NUCLEOTIDE SEQUENCE</scope>
    <source>
        <strain evidence="6">RSA 2281</strain>
    </source>
</reference>
<evidence type="ECO:0000256" key="2">
    <source>
        <dbReference type="ARBA" id="ARBA00022723"/>
    </source>
</evidence>
<dbReference type="InterPro" id="IPR056573">
    <property type="entry name" value="Lectin_L-type_dom"/>
</dbReference>
<protein>
    <recommendedName>
        <fullName evidence="5">Transglutaminase-like domain-containing protein</fullName>
    </recommendedName>
</protein>
<dbReference type="InterPro" id="IPR038765">
    <property type="entry name" value="Papain-like_cys_pep_sf"/>
</dbReference>
<dbReference type="Pfam" id="PF18483">
    <property type="entry name" value="Lectin_L-type_dom"/>
    <property type="match status" value="1"/>
</dbReference>
<dbReference type="PANTHER" id="PTHR12143:SF19">
    <property type="entry name" value="PEPTIDE-N(4)-(N-ACETYL-BETA-GLUCOSAMINYL)ASPARAGINE AMIDASE"/>
    <property type="match status" value="1"/>
</dbReference>
<dbReference type="Gene3D" id="2.60.120.200">
    <property type="match status" value="1"/>
</dbReference>
<dbReference type="Gene3D" id="3.10.620.30">
    <property type="match status" value="1"/>
</dbReference>